<protein>
    <recommendedName>
        <fullName evidence="4">Aminoacyl-transfer RNA synthetases class-II family profile domain-containing protein</fullName>
    </recommendedName>
</protein>
<keyword evidence="3" id="KW-0067">ATP-binding</keyword>
<name>A0ABS1NPB0_9ACTN</name>
<keyword evidence="1" id="KW-0436">Ligase</keyword>
<comment type="caution">
    <text evidence="5">The sequence shown here is derived from an EMBL/GenBank/DDBJ whole genome shotgun (WGS) entry which is preliminary data.</text>
</comment>
<dbReference type="EMBL" id="JAERRF010000034">
    <property type="protein sequence ID" value="MBL1101918.1"/>
    <property type="molecule type" value="Genomic_DNA"/>
</dbReference>
<sequence>MTLTKPGARLYATFLKDNPDERNVLLRKAALIRALRDYLHDHGFIEAATPVLCENRESAPIPQFSTTHPLTGQHYYLRHSAEDYVRRLAITVDRVYDLGKAIRAEREDAHRAVEFLMLQTAARDVGLDEGVAIVISLIQATVLASYGTLNTPGVDWTHIRVRAVDDTIVGALKSDGPLTDAEMTAAARSWLTRNGHKLGASDWEVMEDFMKHAVESSITEPTVLTGFPFALRHNSRVDDTGRAQRFSLIARGIECCDGGLKLRRADDYRPMVDANIALRTEMYGITDDQGPLDFYADVDRDPADVFTFGLGIERLLALCADRSVQDVLTFPFH</sequence>
<dbReference type="InterPro" id="IPR006195">
    <property type="entry name" value="aa-tRNA-synth_II"/>
</dbReference>
<dbReference type="PROSITE" id="PS50862">
    <property type="entry name" value="AA_TRNA_LIGASE_II"/>
    <property type="match status" value="1"/>
</dbReference>
<evidence type="ECO:0000256" key="2">
    <source>
        <dbReference type="ARBA" id="ARBA00022741"/>
    </source>
</evidence>
<evidence type="ECO:0000313" key="5">
    <source>
        <dbReference type="EMBL" id="MBL1101918.1"/>
    </source>
</evidence>
<feature type="domain" description="Aminoacyl-transfer RNA synthetases class-II family profile" evidence="4">
    <location>
        <begin position="31"/>
        <end position="331"/>
    </location>
</feature>
<keyword evidence="2" id="KW-0547">Nucleotide-binding</keyword>
<dbReference type="InterPro" id="IPR004364">
    <property type="entry name" value="Aa-tRNA-synt_II"/>
</dbReference>
<dbReference type="Pfam" id="PF00152">
    <property type="entry name" value="tRNA-synt_2"/>
    <property type="match status" value="1"/>
</dbReference>
<dbReference type="PANTHER" id="PTHR42918:SF15">
    <property type="entry name" value="LYSINE--TRNA LIGASE, CHLOROPLASTIC_MITOCHONDRIAL"/>
    <property type="match status" value="1"/>
</dbReference>
<proteinExistence type="predicted"/>
<reference evidence="5 6" key="1">
    <citation type="submission" date="2021-01" db="EMBL/GenBank/DDBJ databases">
        <title>WGS of actinomycetes isolated from Thailand.</title>
        <authorList>
            <person name="Thawai C."/>
        </authorList>
    </citation>
    <scope>NUCLEOTIDE SEQUENCE [LARGE SCALE GENOMIC DNA]</scope>
    <source>
        <strain evidence="5 6">CA1R205</strain>
    </source>
</reference>
<evidence type="ECO:0000256" key="3">
    <source>
        <dbReference type="ARBA" id="ARBA00022840"/>
    </source>
</evidence>
<evidence type="ECO:0000259" key="4">
    <source>
        <dbReference type="PROSITE" id="PS50862"/>
    </source>
</evidence>
<gene>
    <name evidence="5" type="ORF">JK363_35855</name>
</gene>
<evidence type="ECO:0000256" key="1">
    <source>
        <dbReference type="ARBA" id="ARBA00022598"/>
    </source>
</evidence>
<evidence type="ECO:0000313" key="6">
    <source>
        <dbReference type="Proteomes" id="UP000634229"/>
    </source>
</evidence>
<dbReference type="Proteomes" id="UP000634229">
    <property type="component" value="Unassembled WGS sequence"/>
</dbReference>
<accession>A0ABS1NPB0</accession>
<dbReference type="Gene3D" id="3.30.930.10">
    <property type="entry name" value="Bira Bifunctional Protein, Domain 2"/>
    <property type="match status" value="1"/>
</dbReference>
<dbReference type="InterPro" id="IPR045864">
    <property type="entry name" value="aa-tRNA-synth_II/BPL/LPL"/>
</dbReference>
<dbReference type="PANTHER" id="PTHR42918">
    <property type="entry name" value="LYSYL-TRNA SYNTHETASE"/>
    <property type="match status" value="1"/>
</dbReference>
<organism evidence="5 6">
    <name type="scientific">Streptomyces coffeae</name>
    <dbReference type="NCBI Taxonomy" id="621382"/>
    <lineage>
        <taxon>Bacteria</taxon>
        <taxon>Bacillati</taxon>
        <taxon>Actinomycetota</taxon>
        <taxon>Actinomycetes</taxon>
        <taxon>Kitasatosporales</taxon>
        <taxon>Streptomycetaceae</taxon>
        <taxon>Streptomyces</taxon>
    </lineage>
</organism>
<keyword evidence="6" id="KW-1185">Reference proteome</keyword>
<dbReference type="RefSeq" id="WP_201881886.1">
    <property type="nucleotide sequence ID" value="NZ_JAERRF010000034.1"/>
</dbReference>
<dbReference type="SUPFAM" id="SSF55681">
    <property type="entry name" value="Class II aaRS and biotin synthetases"/>
    <property type="match status" value="1"/>
</dbReference>